<evidence type="ECO:0000313" key="1">
    <source>
        <dbReference type="EMBL" id="VDC26008.1"/>
    </source>
</evidence>
<accession>A0A3P5WWI1</accession>
<gene>
    <name evidence="1" type="ORF">FILTAD_01425</name>
</gene>
<dbReference type="AlphaFoldDB" id="A0A3P5WWI1"/>
<evidence type="ECO:0000313" key="2">
    <source>
        <dbReference type="Proteomes" id="UP000270468"/>
    </source>
</evidence>
<dbReference type="Proteomes" id="UP000270468">
    <property type="component" value="Unassembled WGS sequence"/>
</dbReference>
<protein>
    <submittedName>
        <fullName evidence="1">Uncharacterized protein</fullName>
    </submittedName>
</protein>
<organism evidence="1 2">
    <name type="scientific">Filibacter tadaridae</name>
    <dbReference type="NCBI Taxonomy" id="2483811"/>
    <lineage>
        <taxon>Bacteria</taxon>
        <taxon>Bacillati</taxon>
        <taxon>Bacillota</taxon>
        <taxon>Bacilli</taxon>
        <taxon>Bacillales</taxon>
        <taxon>Caryophanaceae</taxon>
        <taxon>Filibacter</taxon>
    </lineage>
</organism>
<sequence length="97" mass="11448">MLGEQRNCCSKEQKKPLNKFRGFFPIQSGTCARSYSDNTLQLHIYEIKVLMSNIYRAFIQLVELFVIFCCTGTDTIQRLNRLFMGGKHYTNLKNYFY</sequence>
<name>A0A3P5WWI1_9BACL</name>
<keyword evidence="2" id="KW-1185">Reference proteome</keyword>
<proteinExistence type="predicted"/>
<dbReference type="EMBL" id="UXAV01000036">
    <property type="protein sequence ID" value="VDC26008.1"/>
    <property type="molecule type" value="Genomic_DNA"/>
</dbReference>
<reference evidence="1 2" key="1">
    <citation type="submission" date="2018-11" db="EMBL/GenBank/DDBJ databases">
        <authorList>
            <person name="Criscuolo A."/>
        </authorList>
    </citation>
    <scope>NUCLEOTIDE SEQUENCE [LARGE SCALE GENOMIC DNA]</scope>
    <source>
        <strain evidence="1">ATB-66</strain>
    </source>
</reference>